<feature type="compositionally biased region" description="Basic and acidic residues" evidence="2">
    <location>
        <begin position="1"/>
        <end position="18"/>
    </location>
</feature>
<keyword evidence="4" id="KW-1185">Reference proteome</keyword>
<keyword evidence="1" id="KW-0175">Coiled coil</keyword>
<name>A0A182PWK9_9DIPT</name>
<dbReference type="AlphaFoldDB" id="A0A182PWK9"/>
<dbReference type="EnsemblMetazoa" id="AEPI011346-RA">
    <property type="protein sequence ID" value="AEPI011346-PA"/>
    <property type="gene ID" value="AEPI011346"/>
</dbReference>
<evidence type="ECO:0000313" key="3">
    <source>
        <dbReference type="EnsemblMetazoa" id="AEPI011346-PA"/>
    </source>
</evidence>
<reference evidence="4" key="1">
    <citation type="submission" date="2013-03" db="EMBL/GenBank/DDBJ databases">
        <title>The Genome Sequence of Anopheles epiroticus epiroticus2.</title>
        <authorList>
            <consortium name="The Broad Institute Genomics Platform"/>
            <person name="Neafsey D.E."/>
            <person name="Howell P."/>
            <person name="Walker B."/>
            <person name="Young S.K."/>
            <person name="Zeng Q."/>
            <person name="Gargeya S."/>
            <person name="Fitzgerald M."/>
            <person name="Haas B."/>
            <person name="Abouelleil A."/>
            <person name="Allen A.W."/>
            <person name="Alvarado L."/>
            <person name="Arachchi H.M."/>
            <person name="Berlin A.M."/>
            <person name="Chapman S.B."/>
            <person name="Gainer-Dewar J."/>
            <person name="Goldberg J."/>
            <person name="Griggs A."/>
            <person name="Gujja S."/>
            <person name="Hansen M."/>
            <person name="Howarth C."/>
            <person name="Imamovic A."/>
            <person name="Ireland A."/>
            <person name="Larimer J."/>
            <person name="McCowan C."/>
            <person name="Murphy C."/>
            <person name="Pearson M."/>
            <person name="Poon T.W."/>
            <person name="Priest M."/>
            <person name="Roberts A."/>
            <person name="Saif S."/>
            <person name="Shea T."/>
            <person name="Sisk P."/>
            <person name="Sykes S."/>
            <person name="Wortman J."/>
            <person name="Nusbaum C."/>
            <person name="Birren B."/>
        </authorList>
    </citation>
    <scope>NUCLEOTIDE SEQUENCE [LARGE SCALE GENOMIC DNA]</scope>
    <source>
        <strain evidence="4">Epiroticus2</strain>
    </source>
</reference>
<organism evidence="3 4">
    <name type="scientific">Anopheles epiroticus</name>
    <dbReference type="NCBI Taxonomy" id="199890"/>
    <lineage>
        <taxon>Eukaryota</taxon>
        <taxon>Metazoa</taxon>
        <taxon>Ecdysozoa</taxon>
        <taxon>Arthropoda</taxon>
        <taxon>Hexapoda</taxon>
        <taxon>Insecta</taxon>
        <taxon>Pterygota</taxon>
        <taxon>Neoptera</taxon>
        <taxon>Endopterygota</taxon>
        <taxon>Diptera</taxon>
        <taxon>Nematocera</taxon>
        <taxon>Culicoidea</taxon>
        <taxon>Culicidae</taxon>
        <taxon>Anophelinae</taxon>
        <taxon>Anopheles</taxon>
    </lineage>
</organism>
<dbReference type="Proteomes" id="UP000075885">
    <property type="component" value="Unassembled WGS sequence"/>
</dbReference>
<feature type="compositionally biased region" description="Basic and acidic residues" evidence="2">
    <location>
        <begin position="166"/>
        <end position="176"/>
    </location>
</feature>
<feature type="region of interest" description="Disordered" evidence="2">
    <location>
        <begin position="118"/>
        <end position="204"/>
    </location>
</feature>
<protein>
    <submittedName>
        <fullName evidence="3">Uncharacterized protein</fullName>
    </submittedName>
</protein>
<feature type="region of interest" description="Disordered" evidence="2">
    <location>
        <begin position="1"/>
        <end position="32"/>
    </location>
</feature>
<evidence type="ECO:0000256" key="2">
    <source>
        <dbReference type="SAM" id="MobiDB-lite"/>
    </source>
</evidence>
<proteinExistence type="predicted"/>
<feature type="coiled-coil region" evidence="1">
    <location>
        <begin position="83"/>
        <end position="117"/>
    </location>
</feature>
<sequence>MDRKVAHDEEAGPSREARPTTQRTPECKSETGDVVDATVEKHAVADRVEMIEKGELGLHYIKPRGVKQVKSECKKKKKASTEEKGVNALLAKYVEELKKKEEELEKARLEIANLKRDQCRAVDNPCMTSDNARKWTEENESSTDSEDLSSGDRELDSEGEAEEEEKPLTRRQESARQRLSMDLPPFDGSPEVEEESKRRRIGSG</sequence>
<feature type="compositionally biased region" description="Acidic residues" evidence="2">
    <location>
        <begin position="138"/>
        <end position="149"/>
    </location>
</feature>
<evidence type="ECO:0000256" key="1">
    <source>
        <dbReference type="SAM" id="Coils"/>
    </source>
</evidence>
<evidence type="ECO:0000313" key="4">
    <source>
        <dbReference type="Proteomes" id="UP000075885"/>
    </source>
</evidence>
<accession>A0A182PWK9</accession>
<dbReference type="VEuPathDB" id="VectorBase:AEPI011346"/>
<reference evidence="3" key="2">
    <citation type="submission" date="2020-05" db="UniProtKB">
        <authorList>
            <consortium name="EnsemblMetazoa"/>
        </authorList>
    </citation>
    <scope>IDENTIFICATION</scope>
    <source>
        <strain evidence="3">Epiroticus2</strain>
    </source>
</reference>